<dbReference type="RefSeq" id="WP_345439562.1">
    <property type="nucleotide sequence ID" value="NZ_BAABKO010000004.1"/>
</dbReference>
<proteinExistence type="inferred from homology"/>
<name>A0ABP9ACM9_9MICO</name>
<evidence type="ECO:0000256" key="1">
    <source>
        <dbReference type="ARBA" id="ARBA00022723"/>
    </source>
</evidence>
<dbReference type="Pfam" id="PF00491">
    <property type="entry name" value="Arginase"/>
    <property type="match status" value="1"/>
</dbReference>
<dbReference type="Proteomes" id="UP001501645">
    <property type="component" value="Unassembled WGS sequence"/>
</dbReference>
<dbReference type="PANTHER" id="PTHR43782:SF3">
    <property type="entry name" value="ARGINASE"/>
    <property type="match status" value="1"/>
</dbReference>
<keyword evidence="2" id="KW-0378">Hydrolase</keyword>
<evidence type="ECO:0000313" key="6">
    <source>
        <dbReference type="Proteomes" id="UP001501645"/>
    </source>
</evidence>
<comment type="caution">
    <text evidence="5">The sequence shown here is derived from an EMBL/GenBank/DDBJ whole genome shotgun (WGS) entry which is preliminary data.</text>
</comment>
<dbReference type="PROSITE" id="PS51409">
    <property type="entry name" value="ARGINASE_2"/>
    <property type="match status" value="1"/>
</dbReference>
<evidence type="ECO:0000256" key="3">
    <source>
        <dbReference type="ARBA" id="ARBA00023211"/>
    </source>
</evidence>
<organism evidence="5 6">
    <name type="scientific">Microbacterium gilvum</name>
    <dbReference type="NCBI Taxonomy" id="1336204"/>
    <lineage>
        <taxon>Bacteria</taxon>
        <taxon>Bacillati</taxon>
        <taxon>Actinomycetota</taxon>
        <taxon>Actinomycetes</taxon>
        <taxon>Micrococcales</taxon>
        <taxon>Microbacteriaceae</taxon>
        <taxon>Microbacterium</taxon>
    </lineage>
</organism>
<reference evidence="6" key="1">
    <citation type="journal article" date="2019" name="Int. J. Syst. Evol. Microbiol.">
        <title>The Global Catalogue of Microorganisms (GCM) 10K type strain sequencing project: providing services to taxonomists for standard genome sequencing and annotation.</title>
        <authorList>
            <consortium name="The Broad Institute Genomics Platform"/>
            <consortium name="The Broad Institute Genome Sequencing Center for Infectious Disease"/>
            <person name="Wu L."/>
            <person name="Ma J."/>
        </authorList>
    </citation>
    <scope>NUCLEOTIDE SEQUENCE [LARGE SCALE GENOMIC DNA]</scope>
    <source>
        <strain evidence="6">JCM 18537</strain>
    </source>
</reference>
<dbReference type="PANTHER" id="PTHR43782">
    <property type="entry name" value="ARGINASE"/>
    <property type="match status" value="1"/>
</dbReference>
<sequence>MARFLVVPQWQGSPSARAMAFIDGAEIIAGDLPRAACTTIEVPLEAGDAIGTGVARASALHRIRDAVAADLQANESDGHVVVVGGDCGVAVPAVAHVAGDDLAVVWFDAHGDLHEPDTSPSAAFAGMALRAVLGGGHPSLSLGERAIAPERVVLAGARALEDEEADYLDGSGIAHLSAATFEAGELVEAVAATGAARVYVHVDLDVLDPAHVTGVADAQPFGLAPSDLVAAIAALRAVLPLAGASVTGFAPTTPAAAVDDMGTILRIIGALAR</sequence>
<dbReference type="CDD" id="cd09999">
    <property type="entry name" value="Arginase-like_1"/>
    <property type="match status" value="1"/>
</dbReference>
<keyword evidence="1" id="KW-0479">Metal-binding</keyword>
<gene>
    <name evidence="5" type="ORF">GCM10023351_24430</name>
</gene>
<dbReference type="Gene3D" id="3.40.800.10">
    <property type="entry name" value="Ureohydrolase domain"/>
    <property type="match status" value="1"/>
</dbReference>
<dbReference type="SUPFAM" id="SSF52768">
    <property type="entry name" value="Arginase/deacetylase"/>
    <property type="match status" value="1"/>
</dbReference>
<evidence type="ECO:0000313" key="5">
    <source>
        <dbReference type="EMBL" id="GAA4778600.1"/>
    </source>
</evidence>
<keyword evidence="6" id="KW-1185">Reference proteome</keyword>
<evidence type="ECO:0000256" key="4">
    <source>
        <dbReference type="PROSITE-ProRule" id="PRU00742"/>
    </source>
</evidence>
<evidence type="ECO:0000256" key="2">
    <source>
        <dbReference type="ARBA" id="ARBA00022801"/>
    </source>
</evidence>
<accession>A0ABP9ACM9</accession>
<protein>
    <submittedName>
        <fullName evidence="5">Arginase family protein</fullName>
    </submittedName>
</protein>
<dbReference type="InterPro" id="IPR023696">
    <property type="entry name" value="Ureohydrolase_dom_sf"/>
</dbReference>
<keyword evidence="3" id="KW-0464">Manganese</keyword>
<comment type="similarity">
    <text evidence="4">Belongs to the arginase family.</text>
</comment>
<dbReference type="InterPro" id="IPR006035">
    <property type="entry name" value="Ureohydrolase"/>
</dbReference>
<dbReference type="EMBL" id="BAABKO010000004">
    <property type="protein sequence ID" value="GAA4778600.1"/>
    <property type="molecule type" value="Genomic_DNA"/>
</dbReference>